<comment type="caution">
    <text evidence="2">The sequence shown here is derived from an EMBL/GenBank/DDBJ whole genome shotgun (WGS) entry which is preliminary data.</text>
</comment>
<dbReference type="RefSeq" id="WP_011709453.1">
    <property type="nucleotide sequence ID" value="NZ_BMIX01000007.1"/>
</dbReference>
<evidence type="ECO:0000313" key="3">
    <source>
        <dbReference type="Proteomes" id="UP000605733"/>
    </source>
</evidence>
<gene>
    <name evidence="2" type="ORF">GCM10011532_27260</name>
</gene>
<dbReference type="Gene3D" id="1.20.120.450">
    <property type="entry name" value="dinb family like domain"/>
    <property type="match status" value="1"/>
</dbReference>
<sequence length="211" mass="24290">MKTLAALISFSILGVLYIGSTFCQNHKSSCEERVIIENKIDVFEYLDETQEALEESLQGLSGEQMQFIIDENSWSAAQIIEHINIVEFSLKSLLESRVSENTSTMNEEVEMTDEEVVQFITDRSKKIPTQDQFKPSNKFKNADEAIEAFKDQREELVDWLKDSEVDMRSFVNEFPFGKIDGYQTLLFMAGHTARHTAQIEELKKDPNFPED</sequence>
<organism evidence="2 3">
    <name type="scientific">Christiangramia forsetii</name>
    <dbReference type="NCBI Taxonomy" id="411153"/>
    <lineage>
        <taxon>Bacteria</taxon>
        <taxon>Pseudomonadati</taxon>
        <taxon>Bacteroidota</taxon>
        <taxon>Flavobacteriia</taxon>
        <taxon>Flavobacteriales</taxon>
        <taxon>Flavobacteriaceae</taxon>
        <taxon>Christiangramia</taxon>
    </lineage>
</organism>
<dbReference type="InterPro" id="IPR034660">
    <property type="entry name" value="DinB/YfiT-like"/>
</dbReference>
<feature type="domain" description="DinB-like" evidence="1">
    <location>
        <begin position="46"/>
        <end position="199"/>
    </location>
</feature>
<keyword evidence="3" id="KW-1185">Reference proteome</keyword>
<dbReference type="Pfam" id="PF12867">
    <property type="entry name" value="DinB_2"/>
    <property type="match status" value="1"/>
</dbReference>
<dbReference type="InterPro" id="IPR024775">
    <property type="entry name" value="DinB-like"/>
</dbReference>
<protein>
    <recommendedName>
        <fullName evidence="1">DinB-like domain-containing protein</fullName>
    </recommendedName>
</protein>
<name>A0ABQ1WSS2_9FLAO</name>
<dbReference type="EMBL" id="BMIX01000007">
    <property type="protein sequence ID" value="GGG41997.1"/>
    <property type="molecule type" value="Genomic_DNA"/>
</dbReference>
<dbReference type="Proteomes" id="UP000605733">
    <property type="component" value="Unassembled WGS sequence"/>
</dbReference>
<evidence type="ECO:0000259" key="1">
    <source>
        <dbReference type="Pfam" id="PF12867"/>
    </source>
</evidence>
<reference evidence="3" key="1">
    <citation type="journal article" date="2019" name="Int. J. Syst. Evol. Microbiol.">
        <title>The Global Catalogue of Microorganisms (GCM) 10K type strain sequencing project: providing services to taxonomists for standard genome sequencing and annotation.</title>
        <authorList>
            <consortium name="The Broad Institute Genomics Platform"/>
            <consortium name="The Broad Institute Genome Sequencing Center for Infectious Disease"/>
            <person name="Wu L."/>
            <person name="Ma J."/>
        </authorList>
    </citation>
    <scope>NUCLEOTIDE SEQUENCE [LARGE SCALE GENOMIC DNA]</scope>
    <source>
        <strain evidence="3">CGMCC 1.15422</strain>
    </source>
</reference>
<accession>A0ABQ1WSS2</accession>
<proteinExistence type="predicted"/>
<dbReference type="SUPFAM" id="SSF109854">
    <property type="entry name" value="DinB/YfiT-like putative metalloenzymes"/>
    <property type="match status" value="1"/>
</dbReference>
<evidence type="ECO:0000313" key="2">
    <source>
        <dbReference type="EMBL" id="GGG41997.1"/>
    </source>
</evidence>